<organism evidence="2 3">
    <name type="scientific">Hyalangium rubrum</name>
    <dbReference type="NCBI Taxonomy" id="3103134"/>
    <lineage>
        <taxon>Bacteria</taxon>
        <taxon>Pseudomonadati</taxon>
        <taxon>Myxococcota</taxon>
        <taxon>Myxococcia</taxon>
        <taxon>Myxococcales</taxon>
        <taxon>Cystobacterineae</taxon>
        <taxon>Archangiaceae</taxon>
        <taxon>Hyalangium</taxon>
    </lineage>
</organism>
<sequence length="459" mass="49736">MRQLVLLLATLALAGTAHAADDPALWKAVFQLDKPELEKKASALLRSRGAAGYDVLSKAARIGSERNALGTASLQLGCHIMGMRPYHTYGQELGLSLRAAKLATEMLQEDRALREQMLGAEEPFDRALALLVSASVQGALPGALKRLQDEKEPRVLEVVEGASRCAQIRTGDQVDEEAQQLSRRLKGTLQQPRCEQPGFAADMFLEGMISGRYKVSGWSRSGEDFSVTLSRGSEERSSLAPPCALALYDALVRKGTYAHGLVVPMAGQRMLPLATRDAAAQRAVRDLPRYPEQNRNELAAELVNAGYYVPVKVTFKTDDTFAQDEELEAAARQGNAQALATIDRHVFCRGTFGARGLALLGYLGTKEAADTAYQLAQRCPRALSAATAALLRLGDSRGLSLLEKSLAETGFAMEDLHRAVIESYTPELGRTLRELSQRDNASAKELLGILRTAGVTQAE</sequence>
<gene>
    <name evidence="2" type="ORF">SYV04_35425</name>
</gene>
<dbReference type="Proteomes" id="UP001291309">
    <property type="component" value="Unassembled WGS sequence"/>
</dbReference>
<keyword evidence="3" id="KW-1185">Reference proteome</keyword>
<protein>
    <submittedName>
        <fullName evidence="2">Uncharacterized protein</fullName>
    </submittedName>
</protein>
<name>A0ABU5HFZ3_9BACT</name>
<evidence type="ECO:0000256" key="1">
    <source>
        <dbReference type="SAM" id="SignalP"/>
    </source>
</evidence>
<reference evidence="2 3" key="1">
    <citation type="submission" date="2023-12" db="EMBL/GenBank/DDBJ databases">
        <title>the genome sequence of Hyalangium sp. s54d21.</title>
        <authorList>
            <person name="Zhang X."/>
        </authorList>
    </citation>
    <scope>NUCLEOTIDE SEQUENCE [LARGE SCALE GENOMIC DNA]</scope>
    <source>
        <strain evidence="3">s54d21</strain>
    </source>
</reference>
<dbReference type="EMBL" id="JAXIVS010000016">
    <property type="protein sequence ID" value="MDY7231732.1"/>
    <property type="molecule type" value="Genomic_DNA"/>
</dbReference>
<evidence type="ECO:0000313" key="2">
    <source>
        <dbReference type="EMBL" id="MDY7231732.1"/>
    </source>
</evidence>
<comment type="caution">
    <text evidence="2">The sequence shown here is derived from an EMBL/GenBank/DDBJ whole genome shotgun (WGS) entry which is preliminary data.</text>
</comment>
<feature type="signal peptide" evidence="1">
    <location>
        <begin position="1"/>
        <end position="19"/>
    </location>
</feature>
<proteinExistence type="predicted"/>
<accession>A0ABU5HFZ3</accession>
<evidence type="ECO:0000313" key="3">
    <source>
        <dbReference type="Proteomes" id="UP001291309"/>
    </source>
</evidence>
<keyword evidence="1" id="KW-0732">Signal</keyword>
<dbReference type="RefSeq" id="WP_321550448.1">
    <property type="nucleotide sequence ID" value="NZ_JAXIVS010000016.1"/>
</dbReference>
<feature type="chain" id="PRO_5046984080" evidence="1">
    <location>
        <begin position="20"/>
        <end position="459"/>
    </location>
</feature>